<dbReference type="PANTHER" id="PTHR45649:SF6">
    <property type="entry name" value="GABA-SPECIFIC PERMEASE"/>
    <property type="match status" value="1"/>
</dbReference>
<evidence type="ECO:0000313" key="7">
    <source>
        <dbReference type="EMBL" id="KAJ3483085.1"/>
    </source>
</evidence>
<dbReference type="GO" id="GO:0022857">
    <property type="term" value="F:transmembrane transporter activity"/>
    <property type="evidence" value="ECO:0007669"/>
    <property type="project" value="InterPro"/>
</dbReference>
<feature type="transmembrane region" description="Helical" evidence="6">
    <location>
        <begin position="353"/>
        <end position="373"/>
    </location>
</feature>
<feature type="transmembrane region" description="Helical" evidence="6">
    <location>
        <begin position="39"/>
        <end position="60"/>
    </location>
</feature>
<dbReference type="Pfam" id="PF13520">
    <property type="entry name" value="AA_permease_2"/>
    <property type="match status" value="1"/>
</dbReference>
<dbReference type="Proteomes" id="UP001212997">
    <property type="component" value="Unassembled WGS sequence"/>
</dbReference>
<evidence type="ECO:0000256" key="3">
    <source>
        <dbReference type="ARBA" id="ARBA00022692"/>
    </source>
</evidence>
<comment type="caution">
    <text evidence="7">The sequence shown here is derived from an EMBL/GenBank/DDBJ whole genome shotgun (WGS) entry which is preliminary data.</text>
</comment>
<evidence type="ECO:0008006" key="9">
    <source>
        <dbReference type="Google" id="ProtNLM"/>
    </source>
</evidence>
<reference evidence="7" key="1">
    <citation type="submission" date="2022-07" db="EMBL/GenBank/DDBJ databases">
        <title>Genome Sequence of Physisporinus lineatus.</title>
        <authorList>
            <person name="Buettner E."/>
        </authorList>
    </citation>
    <scope>NUCLEOTIDE SEQUENCE</scope>
    <source>
        <strain evidence="7">VT162</strain>
    </source>
</reference>
<feature type="transmembrane region" description="Helical" evidence="6">
    <location>
        <begin position="191"/>
        <end position="209"/>
    </location>
</feature>
<keyword evidence="3 6" id="KW-0812">Transmembrane</keyword>
<evidence type="ECO:0000256" key="1">
    <source>
        <dbReference type="ARBA" id="ARBA00004141"/>
    </source>
</evidence>
<feature type="transmembrane region" description="Helical" evidence="6">
    <location>
        <begin position="245"/>
        <end position="264"/>
    </location>
</feature>
<dbReference type="EMBL" id="JANAWD010000242">
    <property type="protein sequence ID" value="KAJ3483085.1"/>
    <property type="molecule type" value="Genomic_DNA"/>
</dbReference>
<dbReference type="GO" id="GO:0006865">
    <property type="term" value="P:amino acid transport"/>
    <property type="evidence" value="ECO:0007669"/>
    <property type="project" value="InterPro"/>
</dbReference>
<feature type="transmembrane region" description="Helical" evidence="6">
    <location>
        <begin position="413"/>
        <end position="437"/>
    </location>
</feature>
<evidence type="ECO:0000313" key="8">
    <source>
        <dbReference type="Proteomes" id="UP001212997"/>
    </source>
</evidence>
<evidence type="ECO:0000256" key="2">
    <source>
        <dbReference type="ARBA" id="ARBA00022448"/>
    </source>
</evidence>
<dbReference type="GO" id="GO:0016020">
    <property type="term" value="C:membrane"/>
    <property type="evidence" value="ECO:0007669"/>
    <property type="project" value="UniProtKB-SubCell"/>
</dbReference>
<proteinExistence type="predicted"/>
<feature type="transmembrane region" description="Helical" evidence="6">
    <location>
        <begin position="114"/>
        <end position="142"/>
    </location>
</feature>
<name>A0AAD5V360_9APHY</name>
<keyword evidence="4 6" id="KW-1133">Transmembrane helix</keyword>
<protein>
    <recommendedName>
        <fullName evidence="9">Amino acid transporter</fullName>
    </recommendedName>
</protein>
<accession>A0AAD5V360</accession>
<dbReference type="PANTHER" id="PTHR45649">
    <property type="entry name" value="AMINO-ACID PERMEASE BAT1"/>
    <property type="match status" value="1"/>
</dbReference>
<feature type="transmembrane region" description="Helical" evidence="6">
    <location>
        <begin position="379"/>
        <end position="401"/>
    </location>
</feature>
<dbReference type="Gene3D" id="1.20.1740.10">
    <property type="entry name" value="Amino acid/polyamine transporter I"/>
    <property type="match status" value="1"/>
</dbReference>
<dbReference type="PROSITE" id="PS00218">
    <property type="entry name" value="AMINO_ACID_PERMEASE_1"/>
    <property type="match status" value="1"/>
</dbReference>
<organism evidence="7 8">
    <name type="scientific">Meripilus lineatus</name>
    <dbReference type="NCBI Taxonomy" id="2056292"/>
    <lineage>
        <taxon>Eukaryota</taxon>
        <taxon>Fungi</taxon>
        <taxon>Dikarya</taxon>
        <taxon>Basidiomycota</taxon>
        <taxon>Agaricomycotina</taxon>
        <taxon>Agaricomycetes</taxon>
        <taxon>Polyporales</taxon>
        <taxon>Meripilaceae</taxon>
        <taxon>Meripilus</taxon>
    </lineage>
</organism>
<evidence type="ECO:0000256" key="4">
    <source>
        <dbReference type="ARBA" id="ARBA00022989"/>
    </source>
</evidence>
<feature type="transmembrane region" description="Helical" evidence="6">
    <location>
        <begin position="449"/>
        <end position="468"/>
    </location>
</feature>
<dbReference type="PIRSF" id="PIRSF006060">
    <property type="entry name" value="AA_transporter"/>
    <property type="match status" value="1"/>
</dbReference>
<dbReference type="AlphaFoldDB" id="A0AAD5V360"/>
<sequence length="506" mass="53969">MSTTEQHKKAVVTNADEALLAQLGYKQEFRRAFSGLETFGIAFSIIGLLPSIASVLFYSIPNGGPSAMVWGWGVASFFILFVGLAMAELASAAPTSGGLYFWTHSLSSPRWRNLLAWICGYSNTIGTIAAIAAINWGCAVQVMAAASIGSNLTFTPTSAQTYGVYAAIILSHALICCLGTQILARLQGIYVFLNIILCLAVIVALPAATPHEYKNSASFALGNFTNCSFDACVHISEEASNASKAVPWAIVGAISIAGILGWAINVSLSFCMGTDLEGIVGSATGQPMAQIFFNSFGRKGTLAIWAIVVITQHMMGSSMVLASSRQAFAFSRDGALPFSRFLYRINNYTKTPVNAVWFVAISAIALGLLVFAGPSAINAVFSIGVTALYIAYSLPILARFLGGNEFKPGPFTLGRFSGVVALIAVLWMSFMFVVFMFPATPETTVEDMNYTIVVEGGILVLSLVYFYFPKYGGVYWFKGPVPTIADASDESSSLEKKDAGVIEAEV</sequence>
<comment type="subcellular location">
    <subcellularLocation>
        <location evidence="1">Membrane</location>
        <topology evidence="1">Multi-pass membrane protein</topology>
    </subcellularLocation>
</comment>
<evidence type="ECO:0000256" key="5">
    <source>
        <dbReference type="ARBA" id="ARBA00023136"/>
    </source>
</evidence>
<evidence type="ECO:0000256" key="6">
    <source>
        <dbReference type="SAM" id="Phobius"/>
    </source>
</evidence>
<keyword evidence="2" id="KW-0813">Transport</keyword>
<feature type="transmembrane region" description="Helical" evidence="6">
    <location>
        <begin position="72"/>
        <end position="102"/>
    </location>
</feature>
<gene>
    <name evidence="7" type="ORF">NLI96_g6547</name>
</gene>
<keyword evidence="5 6" id="KW-0472">Membrane</keyword>
<feature type="transmembrane region" description="Helical" evidence="6">
    <location>
        <begin position="162"/>
        <end position="184"/>
    </location>
</feature>
<dbReference type="InterPro" id="IPR004840">
    <property type="entry name" value="Amino_acid_permease_CS"/>
</dbReference>
<dbReference type="InterPro" id="IPR002293">
    <property type="entry name" value="AA/rel_permease1"/>
</dbReference>
<keyword evidence="8" id="KW-1185">Reference proteome</keyword>